<name>A0AAW2X4L4_9LAMI</name>
<organism evidence="1">
    <name type="scientific">Sesamum latifolium</name>
    <dbReference type="NCBI Taxonomy" id="2727402"/>
    <lineage>
        <taxon>Eukaryota</taxon>
        <taxon>Viridiplantae</taxon>
        <taxon>Streptophyta</taxon>
        <taxon>Embryophyta</taxon>
        <taxon>Tracheophyta</taxon>
        <taxon>Spermatophyta</taxon>
        <taxon>Magnoliopsida</taxon>
        <taxon>eudicotyledons</taxon>
        <taxon>Gunneridae</taxon>
        <taxon>Pentapetalae</taxon>
        <taxon>asterids</taxon>
        <taxon>lamiids</taxon>
        <taxon>Lamiales</taxon>
        <taxon>Pedaliaceae</taxon>
        <taxon>Sesamum</taxon>
    </lineage>
</organism>
<dbReference type="AlphaFoldDB" id="A0AAW2X4L4"/>
<sequence>MKEGIFVSQAGYAKEVLKKFNMLDCNPMNTPMETGLKLFMFGDEEKVNPTLFKSFVGSLRYLTCTRPDILFIVGVTSRFMEAPTSSHMEAAKRILGYLKGTLDFGIFYSWSNDFTLKGFCDSDFAGHIDDRKSTTGFLFSWMIVLSHGVQRNNL</sequence>
<comment type="caution">
    <text evidence="1">The sequence shown here is derived from an EMBL/GenBank/DDBJ whole genome shotgun (WGS) entry which is preliminary data.</text>
</comment>
<gene>
    <name evidence="1" type="ORF">Slati_1443300</name>
</gene>
<proteinExistence type="predicted"/>
<dbReference type="PANTHER" id="PTHR11439">
    <property type="entry name" value="GAG-POL-RELATED RETROTRANSPOSON"/>
    <property type="match status" value="1"/>
</dbReference>
<evidence type="ECO:0000313" key="1">
    <source>
        <dbReference type="EMBL" id="KAL0448869.1"/>
    </source>
</evidence>
<reference evidence="1" key="2">
    <citation type="journal article" date="2024" name="Plant">
        <title>Genomic evolution and insights into agronomic trait innovations of Sesamum species.</title>
        <authorList>
            <person name="Miao H."/>
            <person name="Wang L."/>
            <person name="Qu L."/>
            <person name="Liu H."/>
            <person name="Sun Y."/>
            <person name="Le M."/>
            <person name="Wang Q."/>
            <person name="Wei S."/>
            <person name="Zheng Y."/>
            <person name="Lin W."/>
            <person name="Duan Y."/>
            <person name="Cao H."/>
            <person name="Xiong S."/>
            <person name="Wang X."/>
            <person name="Wei L."/>
            <person name="Li C."/>
            <person name="Ma Q."/>
            <person name="Ju M."/>
            <person name="Zhao R."/>
            <person name="Li G."/>
            <person name="Mu C."/>
            <person name="Tian Q."/>
            <person name="Mei H."/>
            <person name="Zhang T."/>
            <person name="Gao T."/>
            <person name="Zhang H."/>
        </authorList>
    </citation>
    <scope>NUCLEOTIDE SEQUENCE</scope>
    <source>
        <strain evidence="1">KEN1</strain>
    </source>
</reference>
<dbReference type="PANTHER" id="PTHR11439:SF483">
    <property type="entry name" value="PEPTIDE SYNTHASE GLIP-LIKE, PUTATIVE (AFU_ORTHOLOGUE AFUA_3G12920)-RELATED"/>
    <property type="match status" value="1"/>
</dbReference>
<accession>A0AAW2X4L4</accession>
<reference evidence="1" key="1">
    <citation type="submission" date="2020-06" db="EMBL/GenBank/DDBJ databases">
        <authorList>
            <person name="Li T."/>
            <person name="Hu X."/>
            <person name="Zhang T."/>
            <person name="Song X."/>
            <person name="Zhang H."/>
            <person name="Dai N."/>
            <person name="Sheng W."/>
            <person name="Hou X."/>
            <person name="Wei L."/>
        </authorList>
    </citation>
    <scope>NUCLEOTIDE SEQUENCE</scope>
    <source>
        <strain evidence="1">KEN1</strain>
        <tissue evidence="1">Leaf</tissue>
    </source>
</reference>
<dbReference type="EMBL" id="JACGWN010000005">
    <property type="protein sequence ID" value="KAL0448869.1"/>
    <property type="molecule type" value="Genomic_DNA"/>
</dbReference>
<protein>
    <submittedName>
        <fullName evidence="1">Retrovirus-related Pol polyprotein from transposon RE1</fullName>
    </submittedName>
</protein>